<evidence type="ECO:0000256" key="4">
    <source>
        <dbReference type="ARBA" id="ARBA00023110"/>
    </source>
</evidence>
<keyword evidence="5" id="KW-0413">Isomerase</keyword>
<dbReference type="InterPro" id="IPR027304">
    <property type="entry name" value="Trigger_fact/SurA_dom_sf"/>
</dbReference>
<evidence type="ECO:0000256" key="2">
    <source>
        <dbReference type="ARBA" id="ARBA00013194"/>
    </source>
</evidence>
<evidence type="ECO:0000313" key="8">
    <source>
        <dbReference type="Proteomes" id="UP000178558"/>
    </source>
</evidence>
<dbReference type="SUPFAM" id="SSF109998">
    <property type="entry name" value="Triger factor/SurA peptide-binding domain-like"/>
    <property type="match status" value="1"/>
</dbReference>
<evidence type="ECO:0000256" key="6">
    <source>
        <dbReference type="SAM" id="Phobius"/>
    </source>
</evidence>
<evidence type="ECO:0000313" key="7">
    <source>
        <dbReference type="EMBL" id="OGK50734.1"/>
    </source>
</evidence>
<dbReference type="PANTHER" id="PTHR47245">
    <property type="entry name" value="PEPTIDYLPROLYL ISOMERASE"/>
    <property type="match status" value="1"/>
</dbReference>
<dbReference type="EC" id="5.2.1.8" evidence="2"/>
<evidence type="ECO:0000256" key="5">
    <source>
        <dbReference type="ARBA" id="ARBA00023235"/>
    </source>
</evidence>
<dbReference type="Gene3D" id="1.10.4030.10">
    <property type="entry name" value="Porin chaperone SurA, peptide-binding domain"/>
    <property type="match status" value="1"/>
</dbReference>
<dbReference type="PANTHER" id="PTHR47245:SF1">
    <property type="entry name" value="FOLDASE PROTEIN PRSA"/>
    <property type="match status" value="1"/>
</dbReference>
<gene>
    <name evidence="7" type="ORF">A3B50_04525</name>
</gene>
<dbReference type="EMBL" id="MGAQ01000012">
    <property type="protein sequence ID" value="OGK50734.1"/>
    <property type="molecule type" value="Genomic_DNA"/>
</dbReference>
<keyword evidence="6" id="KW-0812">Transmembrane</keyword>
<comment type="catalytic activity">
    <reaction evidence="1">
        <text>[protein]-peptidylproline (omega=180) = [protein]-peptidylproline (omega=0)</text>
        <dbReference type="Rhea" id="RHEA:16237"/>
        <dbReference type="Rhea" id="RHEA-COMP:10747"/>
        <dbReference type="Rhea" id="RHEA-COMP:10748"/>
        <dbReference type="ChEBI" id="CHEBI:83833"/>
        <dbReference type="ChEBI" id="CHEBI:83834"/>
        <dbReference type="EC" id="5.2.1.8"/>
    </reaction>
</comment>
<protein>
    <recommendedName>
        <fullName evidence="2">peptidylprolyl isomerase</fullName>
        <ecNumber evidence="2">5.2.1.8</ecNumber>
    </recommendedName>
</protein>
<evidence type="ECO:0000256" key="3">
    <source>
        <dbReference type="ARBA" id="ARBA00022729"/>
    </source>
</evidence>
<keyword evidence="3" id="KW-0732">Signal</keyword>
<dbReference type="AlphaFoldDB" id="A0A1F7J537"/>
<sequence length="203" mass="23076">MAAKKKSSSDPSALKVAQKALLIIAIFTVLYLIKGWFVAAVVNGDPISRKAVIKELEREQGKGALDWLITKKLILQEARKRNIVVTQKEVDEEIAKMEKALAPQGQSFDQALALQGLSRESLKDRIKLSKIIEKIFSKDIVVTEKEVEDFIEKNRESIPAETDIEKVKPAIREQLRSQKVDQKGNEWIKKLTKDAKVFRFVDY</sequence>
<name>A0A1F7J537_9BACT</name>
<feature type="transmembrane region" description="Helical" evidence="6">
    <location>
        <begin position="20"/>
        <end position="42"/>
    </location>
</feature>
<comment type="caution">
    <text evidence="7">The sequence shown here is derived from an EMBL/GenBank/DDBJ whole genome shotgun (WGS) entry which is preliminary data.</text>
</comment>
<keyword evidence="4" id="KW-0697">Rotamase</keyword>
<dbReference type="Pfam" id="PF13624">
    <property type="entry name" value="SurA_N_3"/>
    <property type="match status" value="1"/>
</dbReference>
<evidence type="ECO:0000256" key="1">
    <source>
        <dbReference type="ARBA" id="ARBA00000971"/>
    </source>
</evidence>
<keyword evidence="6" id="KW-0472">Membrane</keyword>
<organism evidence="7 8">
    <name type="scientific">Candidatus Roizmanbacteria bacterium RIFCSPLOWO2_01_FULL_40_42</name>
    <dbReference type="NCBI Taxonomy" id="1802066"/>
    <lineage>
        <taxon>Bacteria</taxon>
        <taxon>Candidatus Roizmaniibacteriota</taxon>
    </lineage>
</organism>
<dbReference type="InterPro" id="IPR050245">
    <property type="entry name" value="PrsA_foldase"/>
</dbReference>
<dbReference type="GO" id="GO:0003755">
    <property type="term" value="F:peptidyl-prolyl cis-trans isomerase activity"/>
    <property type="evidence" value="ECO:0007669"/>
    <property type="project" value="UniProtKB-KW"/>
</dbReference>
<reference evidence="7 8" key="1">
    <citation type="journal article" date="2016" name="Nat. Commun.">
        <title>Thousands of microbial genomes shed light on interconnected biogeochemical processes in an aquifer system.</title>
        <authorList>
            <person name="Anantharaman K."/>
            <person name="Brown C.T."/>
            <person name="Hug L.A."/>
            <person name="Sharon I."/>
            <person name="Castelle C.J."/>
            <person name="Probst A.J."/>
            <person name="Thomas B.C."/>
            <person name="Singh A."/>
            <person name="Wilkins M.J."/>
            <person name="Karaoz U."/>
            <person name="Brodie E.L."/>
            <person name="Williams K.H."/>
            <person name="Hubbard S.S."/>
            <person name="Banfield J.F."/>
        </authorList>
    </citation>
    <scope>NUCLEOTIDE SEQUENCE [LARGE SCALE GENOMIC DNA]</scope>
</reference>
<accession>A0A1F7J537</accession>
<proteinExistence type="predicted"/>
<dbReference type="Proteomes" id="UP000178558">
    <property type="component" value="Unassembled WGS sequence"/>
</dbReference>
<keyword evidence="6" id="KW-1133">Transmembrane helix</keyword>